<name>A0ABV1ABI3_9TELE</name>
<reference evidence="2 3" key="1">
    <citation type="submission" date="2021-06" db="EMBL/GenBank/DDBJ databases">
        <authorList>
            <person name="Palmer J.M."/>
        </authorList>
    </citation>
    <scope>NUCLEOTIDE SEQUENCE [LARGE SCALE GENOMIC DNA]</scope>
    <source>
        <strain evidence="2 3">AS_MEX2019</strain>
        <tissue evidence="2">Muscle</tissue>
    </source>
</reference>
<accession>A0ABV1ABI3</accession>
<gene>
    <name evidence="2" type="ORF">AMECASPLE_024325</name>
</gene>
<dbReference type="Proteomes" id="UP001469553">
    <property type="component" value="Unassembled WGS sequence"/>
</dbReference>
<feature type="transmembrane region" description="Helical" evidence="1">
    <location>
        <begin position="92"/>
        <end position="112"/>
    </location>
</feature>
<protein>
    <submittedName>
        <fullName evidence="2">Uncharacterized protein</fullName>
    </submittedName>
</protein>
<proteinExistence type="predicted"/>
<keyword evidence="1" id="KW-0472">Membrane</keyword>
<organism evidence="2 3">
    <name type="scientific">Ameca splendens</name>
    <dbReference type="NCBI Taxonomy" id="208324"/>
    <lineage>
        <taxon>Eukaryota</taxon>
        <taxon>Metazoa</taxon>
        <taxon>Chordata</taxon>
        <taxon>Craniata</taxon>
        <taxon>Vertebrata</taxon>
        <taxon>Euteleostomi</taxon>
        <taxon>Actinopterygii</taxon>
        <taxon>Neopterygii</taxon>
        <taxon>Teleostei</taxon>
        <taxon>Neoteleostei</taxon>
        <taxon>Acanthomorphata</taxon>
        <taxon>Ovalentaria</taxon>
        <taxon>Atherinomorphae</taxon>
        <taxon>Cyprinodontiformes</taxon>
        <taxon>Goodeidae</taxon>
        <taxon>Ameca</taxon>
    </lineage>
</organism>
<feature type="transmembrane region" description="Helical" evidence="1">
    <location>
        <begin position="53"/>
        <end position="72"/>
    </location>
</feature>
<sequence length="134" mass="14708">MRLRFAYSIIFTTMQHIYTSLLSVFEAICPLSFTSLYAVAVCCGLTFTVQCHSLVISGCIKLLSGFTGGLNISNAYFFSCFKPLCRCEMSSLYLLSSCLAFQNYSVFIMTALRHLNTLIASVFVMPGGSCSPPS</sequence>
<feature type="transmembrane region" description="Helical" evidence="1">
    <location>
        <begin position="21"/>
        <end position="47"/>
    </location>
</feature>
<keyword evidence="1" id="KW-0812">Transmembrane</keyword>
<keyword evidence="3" id="KW-1185">Reference proteome</keyword>
<evidence type="ECO:0000313" key="3">
    <source>
        <dbReference type="Proteomes" id="UP001469553"/>
    </source>
</evidence>
<comment type="caution">
    <text evidence="2">The sequence shown here is derived from an EMBL/GenBank/DDBJ whole genome shotgun (WGS) entry which is preliminary data.</text>
</comment>
<evidence type="ECO:0000256" key="1">
    <source>
        <dbReference type="SAM" id="Phobius"/>
    </source>
</evidence>
<keyword evidence="1" id="KW-1133">Transmembrane helix</keyword>
<dbReference type="EMBL" id="JAHRIP010086950">
    <property type="protein sequence ID" value="MEQ2315621.1"/>
    <property type="molecule type" value="Genomic_DNA"/>
</dbReference>
<evidence type="ECO:0000313" key="2">
    <source>
        <dbReference type="EMBL" id="MEQ2315621.1"/>
    </source>
</evidence>